<feature type="transmembrane region" description="Helical" evidence="7">
    <location>
        <begin position="323"/>
        <end position="345"/>
    </location>
</feature>
<evidence type="ECO:0000256" key="6">
    <source>
        <dbReference type="ARBA" id="ARBA00022840"/>
    </source>
</evidence>
<evidence type="ECO:0000256" key="5">
    <source>
        <dbReference type="ARBA" id="ARBA00022777"/>
    </source>
</evidence>
<keyword evidence="7" id="KW-0812">Transmembrane</keyword>
<dbReference type="InterPro" id="IPR011009">
    <property type="entry name" value="Kinase-like_dom_sf"/>
</dbReference>
<comment type="caution">
    <text evidence="9">The sequence shown here is derived from an EMBL/GenBank/DDBJ whole genome shotgun (WGS) entry which is preliminary data.</text>
</comment>
<sequence length="355" mass="41509">MELKHRVETRDFPSDMVESNFFKFLNGIHVNTVIAHTRNKNNMKYLFFLKDGWTHLRELKPENVLLDPIGNLKLADFGSAEWLNEDGLVEWVVGTPYYVAPEVLSGREYNEIFQSVLRGNLRFSTRIFWLGSPSAKDLLRKMICKDSSRRLTIEQALSFFLFCIFGFNFSSKTNGMRSDLTNFRVSPAIEVLNEVNGSNKSPISKQSAALPWVSYYHYRRSCRTHYCRWDSNAETKRSQRFGFDFRGKRDEYEDEDEEGEDYEEGCYNGRKRRWWSDYESLEMEEGPGILKEAIDALWMIMATAYIPLTILAVPASILTVRYASLLLVEAINICIGFIDFEYLIFSWNMEMLMKR</sequence>
<gene>
    <name evidence="9" type="ORF">F8388_012330</name>
</gene>
<dbReference type="SUPFAM" id="SSF56112">
    <property type="entry name" value="Protein kinase-like (PK-like)"/>
    <property type="match status" value="1"/>
</dbReference>
<keyword evidence="5" id="KW-0418">Kinase</keyword>
<accession>A0A7J6G569</accession>
<dbReference type="PROSITE" id="PS50011">
    <property type="entry name" value="PROTEIN_KINASE_DOM"/>
    <property type="match status" value="1"/>
</dbReference>
<keyword evidence="3" id="KW-0808">Transferase</keyword>
<dbReference type="SMART" id="SM00220">
    <property type="entry name" value="S_TKc"/>
    <property type="match status" value="1"/>
</dbReference>
<dbReference type="Pfam" id="PF00069">
    <property type="entry name" value="Pkinase"/>
    <property type="match status" value="1"/>
</dbReference>
<proteinExistence type="inferred from homology"/>
<comment type="similarity">
    <text evidence="1">Belongs to the protein kinase superfamily. CAMK Ser/Thr protein kinase family. CaMK subfamily.</text>
</comment>
<keyword evidence="6" id="KW-0067">ATP-binding</keyword>
<evidence type="ECO:0000313" key="9">
    <source>
        <dbReference type="EMBL" id="KAF4377229.1"/>
    </source>
</evidence>
<evidence type="ECO:0000256" key="1">
    <source>
        <dbReference type="ARBA" id="ARBA00005354"/>
    </source>
</evidence>
<evidence type="ECO:0000256" key="4">
    <source>
        <dbReference type="ARBA" id="ARBA00022741"/>
    </source>
</evidence>
<keyword evidence="7" id="KW-1133">Transmembrane helix</keyword>
<dbReference type="EMBL" id="JAATIP010000081">
    <property type="protein sequence ID" value="KAF4377229.1"/>
    <property type="molecule type" value="Genomic_DNA"/>
</dbReference>
<dbReference type="GO" id="GO:0005524">
    <property type="term" value="F:ATP binding"/>
    <property type="evidence" value="ECO:0007669"/>
    <property type="project" value="UniProtKB-KW"/>
</dbReference>
<evidence type="ECO:0000256" key="7">
    <source>
        <dbReference type="SAM" id="Phobius"/>
    </source>
</evidence>
<keyword evidence="2" id="KW-0723">Serine/threonine-protein kinase</keyword>
<dbReference type="InterPro" id="IPR000719">
    <property type="entry name" value="Prot_kinase_dom"/>
</dbReference>
<dbReference type="PANTHER" id="PTHR24349">
    <property type="entry name" value="SERINE/THREONINE-PROTEIN KINASE"/>
    <property type="match status" value="1"/>
</dbReference>
<dbReference type="GO" id="GO:0004674">
    <property type="term" value="F:protein serine/threonine kinase activity"/>
    <property type="evidence" value="ECO:0007669"/>
    <property type="project" value="UniProtKB-KW"/>
</dbReference>
<dbReference type="Proteomes" id="UP000525078">
    <property type="component" value="Unassembled WGS sequence"/>
</dbReference>
<keyword evidence="7" id="KW-0472">Membrane</keyword>
<evidence type="ECO:0000259" key="8">
    <source>
        <dbReference type="PROSITE" id="PS50011"/>
    </source>
</evidence>
<name>A0A7J6G569_CANSA</name>
<dbReference type="AlphaFoldDB" id="A0A7J6G569"/>
<evidence type="ECO:0000313" key="10">
    <source>
        <dbReference type="Proteomes" id="UP000525078"/>
    </source>
</evidence>
<dbReference type="InterPro" id="IPR050205">
    <property type="entry name" value="CDPK_Ser/Thr_kinases"/>
</dbReference>
<feature type="transmembrane region" description="Helical" evidence="7">
    <location>
        <begin position="296"/>
        <end position="317"/>
    </location>
</feature>
<protein>
    <recommendedName>
        <fullName evidence="8">Protein kinase domain-containing protein</fullName>
    </recommendedName>
</protein>
<evidence type="ECO:0000256" key="3">
    <source>
        <dbReference type="ARBA" id="ARBA00022679"/>
    </source>
</evidence>
<dbReference type="Gene3D" id="1.10.510.10">
    <property type="entry name" value="Transferase(Phosphotransferase) domain 1"/>
    <property type="match status" value="2"/>
</dbReference>
<reference evidence="9 10" key="1">
    <citation type="journal article" date="2020" name="bioRxiv">
        <title>Sequence and annotation of 42 cannabis genomes reveals extensive copy number variation in cannabinoid synthesis and pathogen resistance genes.</title>
        <authorList>
            <person name="Mckernan K.J."/>
            <person name="Helbert Y."/>
            <person name="Kane L.T."/>
            <person name="Ebling H."/>
            <person name="Zhang L."/>
            <person name="Liu B."/>
            <person name="Eaton Z."/>
            <person name="Mclaughlin S."/>
            <person name="Kingan S."/>
            <person name="Baybayan P."/>
            <person name="Concepcion G."/>
            <person name="Jordan M."/>
            <person name="Riva A."/>
            <person name="Barbazuk W."/>
            <person name="Harkins T."/>
        </authorList>
    </citation>
    <scope>NUCLEOTIDE SEQUENCE [LARGE SCALE GENOMIC DNA]</scope>
    <source>
        <strain evidence="10">cv. Jamaican Lion 4</strain>
        <tissue evidence="9">Leaf</tissue>
    </source>
</reference>
<keyword evidence="4" id="KW-0547">Nucleotide-binding</keyword>
<feature type="domain" description="Protein kinase" evidence="8">
    <location>
        <begin position="1"/>
        <end position="162"/>
    </location>
</feature>
<evidence type="ECO:0000256" key="2">
    <source>
        <dbReference type="ARBA" id="ARBA00022527"/>
    </source>
</evidence>
<organism evidence="9 10">
    <name type="scientific">Cannabis sativa</name>
    <name type="common">Hemp</name>
    <name type="synonym">Marijuana</name>
    <dbReference type="NCBI Taxonomy" id="3483"/>
    <lineage>
        <taxon>Eukaryota</taxon>
        <taxon>Viridiplantae</taxon>
        <taxon>Streptophyta</taxon>
        <taxon>Embryophyta</taxon>
        <taxon>Tracheophyta</taxon>
        <taxon>Spermatophyta</taxon>
        <taxon>Magnoliopsida</taxon>
        <taxon>eudicotyledons</taxon>
        <taxon>Gunneridae</taxon>
        <taxon>Pentapetalae</taxon>
        <taxon>rosids</taxon>
        <taxon>fabids</taxon>
        <taxon>Rosales</taxon>
        <taxon>Cannabaceae</taxon>
        <taxon>Cannabis</taxon>
    </lineage>
</organism>